<dbReference type="InterPro" id="IPR029063">
    <property type="entry name" value="SAM-dependent_MTases_sf"/>
</dbReference>
<feature type="non-terminal residue" evidence="1">
    <location>
        <position position="131"/>
    </location>
</feature>
<feature type="non-terminal residue" evidence="1">
    <location>
        <position position="1"/>
    </location>
</feature>
<dbReference type="Gene3D" id="3.40.50.150">
    <property type="entry name" value="Vaccinia Virus protein VP39"/>
    <property type="match status" value="1"/>
</dbReference>
<dbReference type="SUPFAM" id="SSF53335">
    <property type="entry name" value="S-adenosyl-L-methionine-dependent methyltransferases"/>
    <property type="match status" value="1"/>
</dbReference>
<dbReference type="CDD" id="cd02440">
    <property type="entry name" value="AdoMet_MTases"/>
    <property type="match status" value="1"/>
</dbReference>
<reference evidence="1" key="1">
    <citation type="journal article" date="2014" name="Front. Microbiol.">
        <title>High frequency of phylogenetically diverse reductive dehalogenase-homologous genes in deep subseafloor sedimentary metagenomes.</title>
        <authorList>
            <person name="Kawai M."/>
            <person name="Futagami T."/>
            <person name="Toyoda A."/>
            <person name="Takaki Y."/>
            <person name="Nishi S."/>
            <person name="Hori S."/>
            <person name="Arai W."/>
            <person name="Tsubouchi T."/>
            <person name="Morono Y."/>
            <person name="Uchiyama I."/>
            <person name="Ito T."/>
            <person name="Fujiyama A."/>
            <person name="Inagaki F."/>
            <person name="Takami H."/>
        </authorList>
    </citation>
    <scope>NUCLEOTIDE SEQUENCE</scope>
    <source>
        <strain evidence="1">Expedition CK06-06</strain>
    </source>
</reference>
<name>X0Y5D2_9ZZZZ</name>
<proteinExistence type="predicted"/>
<organism evidence="1">
    <name type="scientific">marine sediment metagenome</name>
    <dbReference type="NCBI Taxonomy" id="412755"/>
    <lineage>
        <taxon>unclassified sequences</taxon>
        <taxon>metagenomes</taxon>
        <taxon>ecological metagenomes</taxon>
    </lineage>
</organism>
<accession>X0Y5D2</accession>
<dbReference type="AlphaFoldDB" id="X0Y5D2"/>
<gene>
    <name evidence="1" type="ORF">S01H1_84477</name>
</gene>
<evidence type="ECO:0008006" key="2">
    <source>
        <dbReference type="Google" id="ProtNLM"/>
    </source>
</evidence>
<sequence>SNYYEEHTYTSEGLEHKRQTVTNFLTETKPGIVWDLGANVGLFSRLASDMGIPIIAFDYDPGAVELNYKECISREEKNMLPLLIDLTNPSPSIGWQNQERTGLLERGPADTVMALALIHHLAISNNVPLDR</sequence>
<protein>
    <recommendedName>
        <fullName evidence="2">SAM-dependent methyltransferase TRM5/TYW2-type domain-containing protein</fullName>
    </recommendedName>
</protein>
<comment type="caution">
    <text evidence="1">The sequence shown here is derived from an EMBL/GenBank/DDBJ whole genome shotgun (WGS) entry which is preliminary data.</text>
</comment>
<dbReference type="EMBL" id="BARS01057683">
    <property type="protein sequence ID" value="GAG42497.1"/>
    <property type="molecule type" value="Genomic_DNA"/>
</dbReference>
<evidence type="ECO:0000313" key="1">
    <source>
        <dbReference type="EMBL" id="GAG42497.1"/>
    </source>
</evidence>